<gene>
    <name evidence="1" type="ORF">HDF22_001297</name>
</gene>
<dbReference type="Proteomes" id="UP000548326">
    <property type="component" value="Unassembled WGS sequence"/>
</dbReference>
<dbReference type="AlphaFoldDB" id="A0A841JGM7"/>
<accession>A0A841JGM7</accession>
<evidence type="ECO:0000313" key="2">
    <source>
        <dbReference type="Proteomes" id="UP000548326"/>
    </source>
</evidence>
<name>A0A841JGM7_9SPHI</name>
<sequence>MHVVFRLPQTKSAFHFHEKRLGWITVQNPHHFVDELIEIGGFSEIVKNQE</sequence>
<comment type="caution">
    <text evidence="1">The sequence shown here is derived from an EMBL/GenBank/DDBJ whole genome shotgun (WGS) entry which is preliminary data.</text>
</comment>
<organism evidence="1 2">
    <name type="scientific">Mucilaginibacter lappiensis</name>
    <dbReference type="NCBI Taxonomy" id="354630"/>
    <lineage>
        <taxon>Bacteria</taxon>
        <taxon>Pseudomonadati</taxon>
        <taxon>Bacteroidota</taxon>
        <taxon>Sphingobacteriia</taxon>
        <taxon>Sphingobacteriales</taxon>
        <taxon>Sphingobacteriaceae</taxon>
        <taxon>Mucilaginibacter</taxon>
    </lineage>
</organism>
<protein>
    <submittedName>
        <fullName evidence="1">Uncharacterized protein</fullName>
    </submittedName>
</protein>
<reference evidence="1 2" key="1">
    <citation type="submission" date="2020-08" db="EMBL/GenBank/DDBJ databases">
        <title>Genomic Encyclopedia of Type Strains, Phase IV (KMG-V): Genome sequencing to study the core and pangenomes of soil and plant-associated prokaryotes.</title>
        <authorList>
            <person name="Whitman W."/>
        </authorList>
    </citation>
    <scope>NUCLEOTIDE SEQUENCE [LARGE SCALE GENOMIC DNA]</scope>
    <source>
        <strain evidence="1 2">MP601</strain>
    </source>
</reference>
<proteinExistence type="predicted"/>
<dbReference type="EMBL" id="JACHCA010000003">
    <property type="protein sequence ID" value="MBB6127191.1"/>
    <property type="molecule type" value="Genomic_DNA"/>
</dbReference>
<evidence type="ECO:0000313" key="1">
    <source>
        <dbReference type="EMBL" id="MBB6127191.1"/>
    </source>
</evidence>